<dbReference type="Gene3D" id="3.90.75.20">
    <property type="match status" value="1"/>
</dbReference>
<evidence type="ECO:0000313" key="2">
    <source>
        <dbReference type="EMBL" id="MDT7038807.1"/>
    </source>
</evidence>
<name>A0AAP5Q4V0_LACPE</name>
<feature type="domain" description="HNH nuclease" evidence="1">
    <location>
        <begin position="63"/>
        <end position="111"/>
    </location>
</feature>
<sequence length="185" mass="21492">MKEVWKKIRGYTGYEVSNLGRIKSNGRKIIQSNGHPMTLPSKILKLCVSDRGYLYVVLTENKKHNTKRVHRLVAEAFIQNPYNKPQVHHINHVKSDNRADNLMWVTSKENVSFEQDRTFYIRDSHGRFLNVRVRGEDKMVFVLSDNNAVIAVFSNKENARTARKKLRDQEIKITAVPFCHSAKLN</sequence>
<organism evidence="2 3">
    <name type="scientific">Lactiplantibacillus pentosus</name>
    <name type="common">Lactobacillus pentosus</name>
    <dbReference type="NCBI Taxonomy" id="1589"/>
    <lineage>
        <taxon>Bacteria</taxon>
        <taxon>Bacillati</taxon>
        <taxon>Bacillota</taxon>
        <taxon>Bacilli</taxon>
        <taxon>Lactobacillales</taxon>
        <taxon>Lactobacillaceae</taxon>
        <taxon>Lactiplantibacillus</taxon>
    </lineage>
</organism>
<accession>A0AAP5Q4V0</accession>
<dbReference type="GO" id="GO:0004519">
    <property type="term" value="F:endonuclease activity"/>
    <property type="evidence" value="ECO:0007669"/>
    <property type="project" value="UniProtKB-KW"/>
</dbReference>
<evidence type="ECO:0000313" key="3">
    <source>
        <dbReference type="Proteomes" id="UP001263852"/>
    </source>
</evidence>
<dbReference type="InterPro" id="IPR003615">
    <property type="entry name" value="HNH_nuc"/>
</dbReference>
<gene>
    <name evidence="2" type="ORF">RI555_07410</name>
</gene>
<protein>
    <submittedName>
        <fullName evidence="2">NUMOD4 motif-containing HNH endonuclease</fullName>
    </submittedName>
</protein>
<keyword evidence="2" id="KW-0540">Nuclease</keyword>
<comment type="caution">
    <text evidence="2">The sequence shown here is derived from an EMBL/GenBank/DDBJ whole genome shotgun (WGS) entry which is preliminary data.</text>
</comment>
<dbReference type="RefSeq" id="WP_050480189.1">
    <property type="nucleotide sequence ID" value="NZ_JAGWDT010000025.1"/>
</dbReference>
<reference evidence="2" key="1">
    <citation type="submission" date="2023-08" db="EMBL/GenBank/DDBJ databases">
        <authorList>
            <person name="Page C.A."/>
            <person name="Perez-Diaz I.M."/>
        </authorList>
    </citation>
    <scope>NUCLEOTIDE SEQUENCE</scope>
    <source>
        <strain evidence="2">1.8.9</strain>
    </source>
</reference>
<dbReference type="SMART" id="SM00507">
    <property type="entry name" value="HNHc"/>
    <property type="match status" value="1"/>
</dbReference>
<dbReference type="Pfam" id="PF13392">
    <property type="entry name" value="HNH_3"/>
    <property type="match status" value="1"/>
</dbReference>
<dbReference type="Pfam" id="PF07463">
    <property type="entry name" value="NUMOD4"/>
    <property type="match status" value="1"/>
</dbReference>
<dbReference type="InterPro" id="IPR044925">
    <property type="entry name" value="His-Me_finger_sf"/>
</dbReference>
<dbReference type="SUPFAM" id="SSF54060">
    <property type="entry name" value="His-Me finger endonucleases"/>
    <property type="match status" value="1"/>
</dbReference>
<keyword evidence="2" id="KW-0378">Hydrolase</keyword>
<dbReference type="CDD" id="cd00085">
    <property type="entry name" value="HNHc"/>
    <property type="match status" value="1"/>
</dbReference>
<proteinExistence type="predicted"/>
<dbReference type="GO" id="GO:0016788">
    <property type="term" value="F:hydrolase activity, acting on ester bonds"/>
    <property type="evidence" value="ECO:0007669"/>
    <property type="project" value="InterPro"/>
</dbReference>
<dbReference type="Proteomes" id="UP001263852">
    <property type="component" value="Unassembled WGS sequence"/>
</dbReference>
<dbReference type="EMBL" id="JAVLAO010000001">
    <property type="protein sequence ID" value="MDT7038807.1"/>
    <property type="molecule type" value="Genomic_DNA"/>
</dbReference>
<dbReference type="AlphaFoldDB" id="A0AAP5Q4V0"/>
<dbReference type="InterPro" id="IPR010902">
    <property type="entry name" value="NUMOD4"/>
</dbReference>
<keyword evidence="2" id="KW-0255">Endonuclease</keyword>
<evidence type="ECO:0000259" key="1">
    <source>
        <dbReference type="SMART" id="SM00507"/>
    </source>
</evidence>